<sequence length="182" mass="20829">MHDEGEYFDIFCGQVYKDMKQQEAFRLPLYQGVLLAIDGFTSRKSTKSMMIIHVVLLNYEPTIRFENKNMIQAAVLCCDGKRDVKSFLKPIIKELELFSKQPFRVLVDGREKALAHMHLLCITSNLVESNKLVDFGGHGSWFGCKCCLTKGQHPDEDGKNDMYYALRNKPLRTVASLMLDEA</sequence>
<name>A0A1C7LSF9_9FUNG</name>
<dbReference type="AlphaFoldDB" id="A0A1C7LSF9"/>
<accession>A0A1C7LSF9</accession>
<comment type="caution">
    <text evidence="1">The sequence shown here is derived from an EMBL/GenBank/DDBJ whole genome shotgun (WGS) entry which is preliminary data.</text>
</comment>
<organism evidence="1 2">
    <name type="scientific">Choanephora cucurbitarum</name>
    <dbReference type="NCBI Taxonomy" id="101091"/>
    <lineage>
        <taxon>Eukaryota</taxon>
        <taxon>Fungi</taxon>
        <taxon>Fungi incertae sedis</taxon>
        <taxon>Mucoromycota</taxon>
        <taxon>Mucoromycotina</taxon>
        <taxon>Mucoromycetes</taxon>
        <taxon>Mucorales</taxon>
        <taxon>Mucorineae</taxon>
        <taxon>Choanephoraceae</taxon>
        <taxon>Choanephoroideae</taxon>
        <taxon>Choanephora</taxon>
    </lineage>
</organism>
<feature type="non-terminal residue" evidence="1">
    <location>
        <position position="182"/>
    </location>
</feature>
<dbReference type="InParanoid" id="A0A1C7LSF9"/>
<evidence type="ECO:0000313" key="1">
    <source>
        <dbReference type="EMBL" id="OBZ66977.1"/>
    </source>
</evidence>
<reference evidence="1 2" key="1">
    <citation type="submission" date="2016-03" db="EMBL/GenBank/DDBJ databases">
        <title>Choanephora cucurbitarum.</title>
        <authorList>
            <person name="Min B."/>
            <person name="Park H."/>
            <person name="Park J.-H."/>
            <person name="Shin H.-D."/>
            <person name="Choi I.-G."/>
        </authorList>
    </citation>
    <scope>NUCLEOTIDE SEQUENCE [LARGE SCALE GENOMIC DNA]</scope>
    <source>
        <strain evidence="1 2">KUS-F28377</strain>
    </source>
</reference>
<gene>
    <name evidence="1" type="ORF">A0J61_11913</name>
</gene>
<dbReference type="EMBL" id="LUGH01002684">
    <property type="protein sequence ID" value="OBZ66977.1"/>
    <property type="molecule type" value="Genomic_DNA"/>
</dbReference>
<protein>
    <submittedName>
        <fullName evidence="1">Uncharacterized protein</fullName>
    </submittedName>
</protein>
<evidence type="ECO:0000313" key="2">
    <source>
        <dbReference type="Proteomes" id="UP000093000"/>
    </source>
</evidence>
<dbReference type="STRING" id="101091.A0A1C7LSF9"/>
<dbReference type="Proteomes" id="UP000093000">
    <property type="component" value="Unassembled WGS sequence"/>
</dbReference>
<proteinExistence type="predicted"/>
<dbReference type="OrthoDB" id="2289822at2759"/>
<keyword evidence="2" id="KW-1185">Reference proteome</keyword>